<sequence>MTGWLYFWLAALLSTAYLGTLGYPLVAFFLRGKRSLLTLLLAPAAAVSFLGVAAVGFHYLHIPWAALTFLVTWGIVWLIFLILKLKVWTPDKETLRASTSLTVLGVGLLTAATATILFAYRLQFPDSISQTFDAVFHLNQTELFMRRADASSLHVAMTAKNQWQGFYPAVWHGIAALIAILTKVNAPVATNILSIFVIAILWPASVGSLAYVIGGKKRGKLIPLAMVASLAFVQFPFHLLDYGVLYPTLIAYALVPALLAVLISIVNLDSITDFIAGVVGFAIMAIGLSLAHPSADFVLFLIGLPLLFRFGRNLMGLVSKNLVIGSLAGAVVMAGSALAVNYVSLKLPMTAHQRLSPPEWGSVYPTYRKPFWYLATGALGIPEPERAWVYSLVLQLLILAGMIWAVKNKQLWMIFSYVTFGAFTAGAFFITGPLRAYLYGLWYSDLNRIYSAFVIIQVPLLAAGMLYVFEKLQVYLSINNLGRGRATQVGLLAASSLALVFFASSGPLSAQLFRVGLSYDFDETRVSSHELLDANEREFLYKVPEYVPEGDAVIGNPWNGSGLAQAFVERETLFPHVQRPTNPDAKYLAEHLNEAKSDPKVCQIVNEYKAYYVLEMGDYWLWGGFDSDQRFKDYPGLNNLVADGVAEPVYVDPDGFDRILKITACN</sequence>
<dbReference type="AlphaFoldDB" id="A0A1Q5PPT7"/>
<evidence type="ECO:0000256" key="1">
    <source>
        <dbReference type="SAM" id="Phobius"/>
    </source>
</evidence>
<dbReference type="RefSeq" id="WP_073708423.1">
    <property type="nucleotide sequence ID" value="NZ_MQSV01000001.1"/>
</dbReference>
<gene>
    <name evidence="2" type="ORF">BSR29_00820</name>
</gene>
<feature type="transmembrane region" description="Helical" evidence="1">
    <location>
        <begin position="274"/>
        <end position="291"/>
    </location>
</feature>
<feature type="transmembrane region" description="Helical" evidence="1">
    <location>
        <begin position="450"/>
        <end position="469"/>
    </location>
</feature>
<dbReference type="Proteomes" id="UP000186785">
    <property type="component" value="Unassembled WGS sequence"/>
</dbReference>
<dbReference type="InterPro" id="IPR046671">
    <property type="entry name" value="DUF6541"/>
</dbReference>
<evidence type="ECO:0000313" key="2">
    <source>
        <dbReference type="EMBL" id="OKL49532.1"/>
    </source>
</evidence>
<keyword evidence="1" id="KW-0812">Transmembrane</keyword>
<feature type="transmembrane region" description="Helical" evidence="1">
    <location>
        <begin position="245"/>
        <end position="267"/>
    </location>
</feature>
<feature type="transmembrane region" description="Helical" evidence="1">
    <location>
        <begin position="95"/>
        <end position="120"/>
    </location>
</feature>
<dbReference type="OrthoDB" id="3169698at2"/>
<feature type="transmembrane region" description="Helical" evidence="1">
    <location>
        <begin position="6"/>
        <end position="30"/>
    </location>
</feature>
<proteinExistence type="predicted"/>
<dbReference type="EMBL" id="MQSV01000001">
    <property type="protein sequence ID" value="OKL49532.1"/>
    <property type="molecule type" value="Genomic_DNA"/>
</dbReference>
<accession>A0A1Q5PPT7</accession>
<keyword evidence="3" id="KW-1185">Reference proteome</keyword>
<feature type="transmembrane region" description="Helical" evidence="1">
    <location>
        <begin position="221"/>
        <end position="239"/>
    </location>
</feature>
<evidence type="ECO:0000313" key="3">
    <source>
        <dbReference type="Proteomes" id="UP000186785"/>
    </source>
</evidence>
<feature type="transmembrane region" description="Helical" evidence="1">
    <location>
        <begin position="322"/>
        <end position="343"/>
    </location>
</feature>
<feature type="transmembrane region" description="Helical" evidence="1">
    <location>
        <begin position="489"/>
        <end position="508"/>
    </location>
</feature>
<keyword evidence="1" id="KW-1133">Transmembrane helix</keyword>
<comment type="caution">
    <text evidence="2">The sequence shown here is derived from an EMBL/GenBank/DDBJ whole genome shotgun (WGS) entry which is preliminary data.</text>
</comment>
<dbReference type="Pfam" id="PF20176">
    <property type="entry name" value="DUF6541"/>
    <property type="match status" value="1"/>
</dbReference>
<name>A0A1Q5PPT7_9ACTO</name>
<dbReference type="STRING" id="1921764.BSR28_01715"/>
<feature type="transmembrane region" description="Helical" evidence="1">
    <location>
        <begin position="64"/>
        <end position="83"/>
    </location>
</feature>
<feature type="transmembrane region" description="Helical" evidence="1">
    <location>
        <begin position="192"/>
        <end position="214"/>
    </location>
</feature>
<keyword evidence="1" id="KW-0472">Membrane</keyword>
<organism evidence="2 3">
    <name type="scientific">Boudabousia liubingyangii</name>
    <dbReference type="NCBI Taxonomy" id="1921764"/>
    <lineage>
        <taxon>Bacteria</taxon>
        <taxon>Bacillati</taxon>
        <taxon>Actinomycetota</taxon>
        <taxon>Actinomycetes</taxon>
        <taxon>Actinomycetales</taxon>
        <taxon>Actinomycetaceae</taxon>
        <taxon>Boudabousia</taxon>
    </lineage>
</organism>
<reference evidence="2 3" key="1">
    <citation type="submission" date="2016-11" db="EMBL/GenBank/DDBJ databases">
        <title>Actinomyces gypaetusis sp. nov. isolated from the vulture Gypaetus barbatus in Qinghai Tibet Plateau China.</title>
        <authorList>
            <person name="Meng X."/>
        </authorList>
    </citation>
    <scope>NUCLEOTIDE SEQUENCE [LARGE SCALE GENOMIC DNA]</scope>
    <source>
        <strain evidence="2 3">VUL4_2</strain>
    </source>
</reference>
<feature type="transmembrane region" description="Helical" evidence="1">
    <location>
        <begin position="411"/>
        <end position="430"/>
    </location>
</feature>
<protein>
    <submittedName>
        <fullName evidence="2">Uncharacterized protein</fullName>
    </submittedName>
</protein>
<feature type="transmembrane region" description="Helical" evidence="1">
    <location>
        <begin position="37"/>
        <end position="58"/>
    </location>
</feature>